<gene>
    <name evidence="1" type="ORF">MtrunA17_Chr4g0009251</name>
</gene>
<evidence type="ECO:0000313" key="2">
    <source>
        <dbReference type="Proteomes" id="UP000265566"/>
    </source>
</evidence>
<proteinExistence type="predicted"/>
<name>A0A396I600_MEDTR</name>
<accession>A0A396I600</accession>
<dbReference type="EMBL" id="PSQE01000004">
    <property type="protein sequence ID" value="RHN59065.1"/>
    <property type="molecule type" value="Genomic_DNA"/>
</dbReference>
<comment type="caution">
    <text evidence="1">The sequence shown here is derived from an EMBL/GenBank/DDBJ whole genome shotgun (WGS) entry which is preliminary data.</text>
</comment>
<dbReference type="Proteomes" id="UP000265566">
    <property type="component" value="Chromosome 4"/>
</dbReference>
<reference evidence="2" key="1">
    <citation type="journal article" date="2018" name="Nat. Plants">
        <title>Whole-genome landscape of Medicago truncatula symbiotic genes.</title>
        <authorList>
            <person name="Pecrix Y."/>
            <person name="Staton S.E."/>
            <person name="Sallet E."/>
            <person name="Lelandais-Briere C."/>
            <person name="Moreau S."/>
            <person name="Carrere S."/>
            <person name="Blein T."/>
            <person name="Jardinaud M.F."/>
            <person name="Latrasse D."/>
            <person name="Zouine M."/>
            <person name="Zahm M."/>
            <person name="Kreplak J."/>
            <person name="Mayjonade B."/>
            <person name="Satge C."/>
            <person name="Perez M."/>
            <person name="Cauet S."/>
            <person name="Marande W."/>
            <person name="Chantry-Darmon C."/>
            <person name="Lopez-Roques C."/>
            <person name="Bouchez O."/>
            <person name="Berard A."/>
            <person name="Debelle F."/>
            <person name="Munos S."/>
            <person name="Bendahmane A."/>
            <person name="Berges H."/>
            <person name="Niebel A."/>
            <person name="Buitink J."/>
            <person name="Frugier F."/>
            <person name="Benhamed M."/>
            <person name="Crespi M."/>
            <person name="Gouzy J."/>
            <person name="Gamas P."/>
        </authorList>
    </citation>
    <scope>NUCLEOTIDE SEQUENCE [LARGE SCALE GENOMIC DNA]</scope>
    <source>
        <strain evidence="2">cv. Jemalong A17</strain>
    </source>
</reference>
<dbReference type="Gramene" id="rna21051">
    <property type="protein sequence ID" value="RHN59065.1"/>
    <property type="gene ID" value="gene21051"/>
</dbReference>
<protein>
    <submittedName>
        <fullName evidence="1">Uncharacterized protein</fullName>
    </submittedName>
</protein>
<dbReference type="AlphaFoldDB" id="A0A396I600"/>
<organism evidence="1 2">
    <name type="scientific">Medicago truncatula</name>
    <name type="common">Barrel medic</name>
    <name type="synonym">Medicago tribuloides</name>
    <dbReference type="NCBI Taxonomy" id="3880"/>
    <lineage>
        <taxon>Eukaryota</taxon>
        <taxon>Viridiplantae</taxon>
        <taxon>Streptophyta</taxon>
        <taxon>Embryophyta</taxon>
        <taxon>Tracheophyta</taxon>
        <taxon>Spermatophyta</taxon>
        <taxon>Magnoliopsida</taxon>
        <taxon>eudicotyledons</taxon>
        <taxon>Gunneridae</taxon>
        <taxon>Pentapetalae</taxon>
        <taxon>rosids</taxon>
        <taxon>fabids</taxon>
        <taxon>Fabales</taxon>
        <taxon>Fabaceae</taxon>
        <taxon>Papilionoideae</taxon>
        <taxon>50 kb inversion clade</taxon>
        <taxon>NPAAA clade</taxon>
        <taxon>Hologalegina</taxon>
        <taxon>IRL clade</taxon>
        <taxon>Trifolieae</taxon>
        <taxon>Medicago</taxon>
    </lineage>
</organism>
<sequence length="131" mass="14106">MVVFGEGFIVEKTTVSLLYDKPIEEEDVIEYGDEDNNVCAYGGDNIDVPADVNVTGPNEDENISEDNKHCHAVNENAIVSGDDAVESNKNYAVSGCGNVPDKKKNWDAVNKDVIVSGDVDKNAVGNKNVSE</sequence>
<evidence type="ECO:0000313" key="1">
    <source>
        <dbReference type="EMBL" id="RHN59065.1"/>
    </source>
</evidence>